<dbReference type="RefSeq" id="XP_043007908.1">
    <property type="nucleotide sequence ID" value="XM_043155440.1"/>
</dbReference>
<dbReference type="EMBL" id="CM032186">
    <property type="protein sequence ID" value="KAG7091438.1"/>
    <property type="molecule type" value="Genomic_DNA"/>
</dbReference>
<evidence type="ECO:0000313" key="2">
    <source>
        <dbReference type="EMBL" id="KAG7091438.1"/>
    </source>
</evidence>
<accession>A0A9P7RYN5</accession>
<gene>
    <name evidence="2" type="ORF">E1B28_010474</name>
</gene>
<evidence type="ECO:0000313" key="3">
    <source>
        <dbReference type="Proteomes" id="UP001049176"/>
    </source>
</evidence>
<evidence type="ECO:0000256" key="1">
    <source>
        <dbReference type="SAM" id="MobiDB-lite"/>
    </source>
</evidence>
<dbReference type="Proteomes" id="UP001049176">
    <property type="component" value="Chromosome 6"/>
</dbReference>
<proteinExistence type="predicted"/>
<organism evidence="2 3">
    <name type="scientific">Marasmius oreades</name>
    <name type="common">fairy-ring Marasmius</name>
    <dbReference type="NCBI Taxonomy" id="181124"/>
    <lineage>
        <taxon>Eukaryota</taxon>
        <taxon>Fungi</taxon>
        <taxon>Dikarya</taxon>
        <taxon>Basidiomycota</taxon>
        <taxon>Agaricomycotina</taxon>
        <taxon>Agaricomycetes</taxon>
        <taxon>Agaricomycetidae</taxon>
        <taxon>Agaricales</taxon>
        <taxon>Marasmiineae</taxon>
        <taxon>Marasmiaceae</taxon>
        <taxon>Marasmius</taxon>
    </lineage>
</organism>
<dbReference type="OrthoDB" id="10518548at2759"/>
<feature type="region of interest" description="Disordered" evidence="1">
    <location>
        <begin position="69"/>
        <end position="131"/>
    </location>
</feature>
<dbReference type="AlphaFoldDB" id="A0A9P7RYN5"/>
<reference evidence="2" key="1">
    <citation type="journal article" date="2021" name="Genome Biol. Evol.">
        <title>The assembled and annotated genome of the fairy-ring fungus Marasmius oreades.</title>
        <authorList>
            <person name="Hiltunen M."/>
            <person name="Ament-Velasquez S.L."/>
            <person name="Johannesson H."/>
        </authorList>
    </citation>
    <scope>NUCLEOTIDE SEQUENCE</scope>
    <source>
        <strain evidence="2">03SP1</strain>
    </source>
</reference>
<dbReference type="GeneID" id="66079550"/>
<comment type="caution">
    <text evidence="2">The sequence shown here is derived from an EMBL/GenBank/DDBJ whole genome shotgun (WGS) entry which is preliminary data.</text>
</comment>
<dbReference type="KEGG" id="more:E1B28_010474"/>
<name>A0A9P7RYN5_9AGAR</name>
<sequence>MYRASRKVDVTVADVVLEVVKQGVHKKVAEDTEEPKTDLIPVAAPSAISSPDISIADIVLNTKTYTALHEASQGHPDMPSSDNRSHTVGSRAAHTPVRTSPPGKSRSISPDISATKSKPSNKTKKGDHMSGFMNMIRTLTKGFDSKLRKSLFPWRKQS</sequence>
<feature type="compositionally biased region" description="Polar residues" evidence="1">
    <location>
        <begin position="106"/>
        <end position="118"/>
    </location>
</feature>
<protein>
    <submittedName>
        <fullName evidence="2">Uncharacterized protein</fullName>
    </submittedName>
</protein>
<keyword evidence="3" id="KW-1185">Reference proteome</keyword>